<dbReference type="AlphaFoldDB" id="A0A0B5E097"/>
<dbReference type="GO" id="GO:0055085">
    <property type="term" value="P:transmembrane transport"/>
    <property type="evidence" value="ECO:0007669"/>
    <property type="project" value="InterPro"/>
</dbReference>
<organism evidence="5 6">
    <name type="scientific">Celeribacter indicus</name>
    <dbReference type="NCBI Taxonomy" id="1208324"/>
    <lineage>
        <taxon>Bacteria</taxon>
        <taxon>Pseudomonadati</taxon>
        <taxon>Pseudomonadota</taxon>
        <taxon>Alphaproteobacteria</taxon>
        <taxon>Rhodobacterales</taxon>
        <taxon>Roseobacteraceae</taxon>
        <taxon>Celeribacter</taxon>
    </lineage>
</organism>
<keyword evidence="6" id="KW-1185">Reference proteome</keyword>
<gene>
    <name evidence="5" type="ORF">P73_4403</name>
</gene>
<dbReference type="OrthoDB" id="7822595at2"/>
<dbReference type="InterPro" id="IPR018389">
    <property type="entry name" value="DctP_fam"/>
</dbReference>
<dbReference type="EMBL" id="CP004394">
    <property type="protein sequence ID" value="AJE49118.1"/>
    <property type="molecule type" value="Genomic_DNA"/>
</dbReference>
<evidence type="ECO:0008006" key="7">
    <source>
        <dbReference type="Google" id="ProtNLM"/>
    </source>
</evidence>
<proteinExistence type="predicted"/>
<dbReference type="PANTHER" id="PTHR33376:SF15">
    <property type="entry name" value="BLL6794 PROTEIN"/>
    <property type="match status" value="1"/>
</dbReference>
<dbReference type="Proteomes" id="UP000031521">
    <property type="component" value="Plasmid pP73A"/>
</dbReference>
<protein>
    <recommendedName>
        <fullName evidence="7">TRAP dicarboxylate transporter subunit DctP</fullName>
    </recommendedName>
</protein>
<keyword evidence="3" id="KW-0574">Periplasm</keyword>
<comment type="subcellular location">
    <subcellularLocation>
        <location evidence="1">Periplasm</location>
    </subcellularLocation>
</comment>
<dbReference type="GO" id="GO:0042597">
    <property type="term" value="C:periplasmic space"/>
    <property type="evidence" value="ECO:0007669"/>
    <property type="project" value="UniProtKB-SubCell"/>
</dbReference>
<evidence type="ECO:0000313" key="5">
    <source>
        <dbReference type="EMBL" id="AJE49118.1"/>
    </source>
</evidence>
<feature type="chain" id="PRO_5002114209" description="TRAP dicarboxylate transporter subunit DctP" evidence="4">
    <location>
        <begin position="22"/>
        <end position="341"/>
    </location>
</feature>
<evidence type="ECO:0000313" key="6">
    <source>
        <dbReference type="Proteomes" id="UP000031521"/>
    </source>
</evidence>
<dbReference type="RefSeq" id="WP_043872114.1">
    <property type="nucleotide sequence ID" value="NZ_CP004394.1"/>
</dbReference>
<reference evidence="5 6" key="1">
    <citation type="journal article" date="2014" name="Int. J. Syst. Evol. Microbiol.">
        <title>Celeribacter indicus sp. nov., a polycyclic aromatic hydrocarbon-degrading bacterium from deep-sea sediment and reclassification of Huaishuia halophila as Celeribacter halophilus comb. nov.</title>
        <authorList>
            <person name="Lai Q."/>
            <person name="Cao J."/>
            <person name="Yuan J."/>
            <person name="Li F."/>
            <person name="Shao Z."/>
        </authorList>
    </citation>
    <scope>NUCLEOTIDE SEQUENCE [LARGE SCALE GENOMIC DNA]</scope>
    <source>
        <strain evidence="5">P73</strain>
        <plasmid evidence="6">Plasmid pP73A</plasmid>
    </source>
</reference>
<dbReference type="InterPro" id="IPR038404">
    <property type="entry name" value="TRAP_DctP_sf"/>
</dbReference>
<sequence>MDKLRTSLVAALCLSAAPLSAQDSVTLKLATFLPPSHYGVTQGSQVFIDEVEELSDGAVEIEFYPAEQAGKARQLIDLVKAGAVDIAEIGTGYVSSGELPLLGVLEVPGLVEDVCDGTRASRAIGEPGGPLYESDLKPAGLRVISYYVYAPYGAAASRRQITSVEDLQGLKMRNAGGLMELTVGELGAVPVKLTSPEVTQSLQRGTLDAVMMSFAAVETYGYDEFAHYGSTGYSMGTPGVFAMMSEARYQQLPDEVKAAVDEAGKRAEENFCRFSVEDEARAIRDLQESGRMEIYTWSEEDVAQLEETLASISEDWVDQLEARGKPAAETLETFTAEVNAE</sequence>
<evidence type="ECO:0000256" key="1">
    <source>
        <dbReference type="ARBA" id="ARBA00004418"/>
    </source>
</evidence>
<evidence type="ECO:0000256" key="2">
    <source>
        <dbReference type="ARBA" id="ARBA00022729"/>
    </source>
</evidence>
<dbReference type="Pfam" id="PF03480">
    <property type="entry name" value="DctP"/>
    <property type="match status" value="1"/>
</dbReference>
<feature type="signal peptide" evidence="4">
    <location>
        <begin position="1"/>
        <end position="21"/>
    </location>
</feature>
<accession>A0A0B5E097</accession>
<dbReference type="Gene3D" id="3.40.190.170">
    <property type="entry name" value="Bacterial extracellular solute-binding protein, family 7"/>
    <property type="match status" value="1"/>
</dbReference>
<dbReference type="HOGENOM" id="CLU_036176_2_2_5"/>
<name>A0A0B5E097_9RHOB</name>
<evidence type="ECO:0000256" key="4">
    <source>
        <dbReference type="SAM" id="SignalP"/>
    </source>
</evidence>
<dbReference type="KEGG" id="cid:P73_4403"/>
<dbReference type="PANTHER" id="PTHR33376">
    <property type="match status" value="1"/>
</dbReference>
<keyword evidence="5" id="KW-0614">Plasmid</keyword>
<keyword evidence="2 4" id="KW-0732">Signal</keyword>
<dbReference type="NCBIfam" id="NF037995">
    <property type="entry name" value="TRAP_S1"/>
    <property type="match status" value="1"/>
</dbReference>
<evidence type="ECO:0000256" key="3">
    <source>
        <dbReference type="ARBA" id="ARBA00022764"/>
    </source>
</evidence>
<geneLocation type="plasmid" evidence="5 6">
    <name>pP73A</name>
</geneLocation>